<reference evidence="1" key="2">
    <citation type="submission" date="2021-12" db="EMBL/GenBank/DDBJ databases">
        <title>Resequencing data analysis of finger millet.</title>
        <authorList>
            <person name="Hatakeyama M."/>
            <person name="Aluri S."/>
            <person name="Balachadran M.T."/>
            <person name="Sivarajan S.R."/>
            <person name="Poveda L."/>
            <person name="Shimizu-Inatsugi R."/>
            <person name="Schlapbach R."/>
            <person name="Sreeman S.M."/>
            <person name="Shimizu K.K."/>
        </authorList>
    </citation>
    <scope>NUCLEOTIDE SEQUENCE</scope>
</reference>
<name>A0AAV5F4P9_ELECO</name>
<sequence>MLLYILEKENIDTSIRASFSSTRWRHLPACLPQMNLNIWDFLPSNKISVNDTEIDEAMSTMNK</sequence>
<accession>A0AAV5F4P9</accession>
<evidence type="ECO:0000313" key="1">
    <source>
        <dbReference type="EMBL" id="GJN30629.1"/>
    </source>
</evidence>
<comment type="caution">
    <text evidence="1">The sequence shown here is derived from an EMBL/GenBank/DDBJ whole genome shotgun (WGS) entry which is preliminary data.</text>
</comment>
<protein>
    <submittedName>
        <fullName evidence="1">Uncharacterized protein</fullName>
    </submittedName>
</protein>
<dbReference type="AlphaFoldDB" id="A0AAV5F4P9"/>
<dbReference type="EMBL" id="BQKI01000082">
    <property type="protein sequence ID" value="GJN30629.1"/>
    <property type="molecule type" value="Genomic_DNA"/>
</dbReference>
<dbReference type="Proteomes" id="UP001054889">
    <property type="component" value="Unassembled WGS sequence"/>
</dbReference>
<gene>
    <name evidence="1" type="primary">gb18951</name>
    <name evidence="1" type="ORF">PR202_gb18951</name>
</gene>
<organism evidence="1 2">
    <name type="scientific">Eleusine coracana subsp. coracana</name>
    <dbReference type="NCBI Taxonomy" id="191504"/>
    <lineage>
        <taxon>Eukaryota</taxon>
        <taxon>Viridiplantae</taxon>
        <taxon>Streptophyta</taxon>
        <taxon>Embryophyta</taxon>
        <taxon>Tracheophyta</taxon>
        <taxon>Spermatophyta</taxon>
        <taxon>Magnoliopsida</taxon>
        <taxon>Liliopsida</taxon>
        <taxon>Poales</taxon>
        <taxon>Poaceae</taxon>
        <taxon>PACMAD clade</taxon>
        <taxon>Chloridoideae</taxon>
        <taxon>Cynodonteae</taxon>
        <taxon>Eleusininae</taxon>
        <taxon>Eleusine</taxon>
    </lineage>
</organism>
<reference evidence="1" key="1">
    <citation type="journal article" date="2018" name="DNA Res.">
        <title>Multiple hybrid de novo genome assembly of finger millet, an orphan allotetraploid crop.</title>
        <authorList>
            <person name="Hatakeyama M."/>
            <person name="Aluri S."/>
            <person name="Balachadran M.T."/>
            <person name="Sivarajan S.R."/>
            <person name="Patrignani A."/>
            <person name="Gruter S."/>
            <person name="Poveda L."/>
            <person name="Shimizu-Inatsugi R."/>
            <person name="Baeten J."/>
            <person name="Francoijs K.J."/>
            <person name="Nataraja K.N."/>
            <person name="Reddy Y.A.N."/>
            <person name="Phadnis S."/>
            <person name="Ravikumar R.L."/>
            <person name="Schlapbach R."/>
            <person name="Sreeman S.M."/>
            <person name="Shimizu K.K."/>
        </authorList>
    </citation>
    <scope>NUCLEOTIDE SEQUENCE</scope>
</reference>
<keyword evidence="2" id="KW-1185">Reference proteome</keyword>
<evidence type="ECO:0000313" key="2">
    <source>
        <dbReference type="Proteomes" id="UP001054889"/>
    </source>
</evidence>
<proteinExistence type="predicted"/>